<sequence>MTDRIYLPDVTDDENALVNRLLEQLKSKSQRNLLRAGYYDGKHAIQQVGNVIPPIYHRTGLVLGWTAKTVDVLARRCSLDGYVWADGDIDSLGVREVWEDNLFDSETNSAIVSGLIHGVVFAVNTRGGDGEPESLIHFKDAMSATGDWNARTRRMDNLLSIAGRDAEGNPTSMALYLDGETIVAERDGGKWSVDRSEHGFGVPVEAMVYKQRLGRPFGMSRISRPVMSLQDRAVRESLRLEGHMDTYSFPEMWLLGADEAMFVNEDGSQRATWEIMLGRLKAIPDDEEALPGLERASVQQFPASSPEPHLAYLNSLAKQFARESNLPDTSVAITDFANPTSAESYNAAQHELVSEAEGATDDWSQPLRRSMIRGLAISNGLSEIPSEWRTIDTKWRSPLFESRAAQADAGMKLISAFPWLAETEVGLEKSGFSDQEIKRAFADKRRLAGRGVLDTLKQAAEARNQAMTSDTQAVDPNAIGQ</sequence>
<gene>
    <name evidence="1" type="ORF">M2280_004463</name>
</gene>
<proteinExistence type="predicted"/>
<dbReference type="EMBL" id="JARXVC010000013">
    <property type="protein sequence ID" value="MDH6283220.1"/>
    <property type="molecule type" value="Genomic_DNA"/>
</dbReference>
<organism evidence="1 2">
    <name type="scientific">Prescottella agglutinans</name>
    <dbReference type="NCBI Taxonomy" id="1644129"/>
    <lineage>
        <taxon>Bacteria</taxon>
        <taxon>Bacillati</taxon>
        <taxon>Actinomycetota</taxon>
        <taxon>Actinomycetes</taxon>
        <taxon>Mycobacteriales</taxon>
        <taxon>Nocardiaceae</taxon>
        <taxon>Prescottella</taxon>
    </lineage>
</organism>
<dbReference type="InterPro" id="IPR021145">
    <property type="entry name" value="Portal_protein_SPP1_Gp6-like"/>
</dbReference>
<name>A0ABT6MH70_9NOCA</name>
<evidence type="ECO:0000313" key="2">
    <source>
        <dbReference type="Proteomes" id="UP001160334"/>
    </source>
</evidence>
<reference evidence="1 2" key="1">
    <citation type="submission" date="2023-04" db="EMBL/GenBank/DDBJ databases">
        <title>Forest soil microbial communities from Buena Vista Peninsula, Colon Province, Panama.</title>
        <authorList>
            <person name="Bouskill N."/>
        </authorList>
    </citation>
    <scope>NUCLEOTIDE SEQUENCE [LARGE SCALE GENOMIC DNA]</scope>
    <source>
        <strain evidence="1 2">CFH S0262</strain>
    </source>
</reference>
<protein>
    <recommendedName>
        <fullName evidence="3">Portal protein</fullName>
    </recommendedName>
</protein>
<dbReference type="Pfam" id="PF05133">
    <property type="entry name" value="SPP1_portal"/>
    <property type="match status" value="1"/>
</dbReference>
<dbReference type="Proteomes" id="UP001160334">
    <property type="component" value="Unassembled WGS sequence"/>
</dbReference>
<accession>A0ABT6MH70</accession>
<comment type="caution">
    <text evidence="1">The sequence shown here is derived from an EMBL/GenBank/DDBJ whole genome shotgun (WGS) entry which is preliminary data.</text>
</comment>
<dbReference type="RefSeq" id="WP_280762495.1">
    <property type="nucleotide sequence ID" value="NZ_JARXVC010000013.1"/>
</dbReference>
<keyword evidence="2" id="KW-1185">Reference proteome</keyword>
<evidence type="ECO:0008006" key="3">
    <source>
        <dbReference type="Google" id="ProtNLM"/>
    </source>
</evidence>
<evidence type="ECO:0000313" key="1">
    <source>
        <dbReference type="EMBL" id="MDH6283220.1"/>
    </source>
</evidence>